<evidence type="ECO:0000256" key="4">
    <source>
        <dbReference type="ARBA" id="ARBA00023224"/>
    </source>
</evidence>
<evidence type="ECO:0000259" key="9">
    <source>
        <dbReference type="PROSITE" id="PS50885"/>
    </source>
</evidence>
<evidence type="ECO:0000256" key="2">
    <source>
        <dbReference type="ARBA" id="ARBA00022475"/>
    </source>
</evidence>
<dbReference type="PANTHER" id="PTHR32089:SF112">
    <property type="entry name" value="LYSOZYME-LIKE PROTEIN-RELATED"/>
    <property type="match status" value="1"/>
</dbReference>
<dbReference type="PROSITE" id="PS50885">
    <property type="entry name" value="HAMP"/>
    <property type="match status" value="1"/>
</dbReference>
<dbReference type="SMART" id="SM00283">
    <property type="entry name" value="MA"/>
    <property type="match status" value="1"/>
</dbReference>
<dbReference type="GO" id="GO:0007165">
    <property type="term" value="P:signal transduction"/>
    <property type="evidence" value="ECO:0007669"/>
    <property type="project" value="UniProtKB-KW"/>
</dbReference>
<dbReference type="Pfam" id="PF00015">
    <property type="entry name" value="MCPsignal"/>
    <property type="match status" value="1"/>
</dbReference>
<gene>
    <name evidence="10" type="ORF">A8990_11285</name>
</gene>
<dbReference type="GO" id="GO:0005886">
    <property type="term" value="C:plasma membrane"/>
    <property type="evidence" value="ECO:0007669"/>
    <property type="project" value="UniProtKB-SubCell"/>
</dbReference>
<feature type="transmembrane region" description="Helical" evidence="7">
    <location>
        <begin position="187"/>
        <end position="206"/>
    </location>
</feature>
<feature type="domain" description="HAMP" evidence="9">
    <location>
        <begin position="208"/>
        <end position="260"/>
    </location>
</feature>
<dbReference type="SUPFAM" id="SSF58104">
    <property type="entry name" value="Methyl-accepting chemotaxis protein (MCP) signaling domain"/>
    <property type="match status" value="1"/>
</dbReference>
<keyword evidence="11" id="KW-1185">Reference proteome</keyword>
<evidence type="ECO:0000313" key="10">
    <source>
        <dbReference type="EMBL" id="REE85356.1"/>
    </source>
</evidence>
<dbReference type="FunFam" id="1.10.287.950:FF:000001">
    <property type="entry name" value="Methyl-accepting chemotaxis sensory transducer"/>
    <property type="match status" value="1"/>
</dbReference>
<evidence type="ECO:0000256" key="6">
    <source>
        <dbReference type="PROSITE-ProRule" id="PRU00284"/>
    </source>
</evidence>
<name>A0A3D9S519_9BACL</name>
<dbReference type="CDD" id="cd06225">
    <property type="entry name" value="HAMP"/>
    <property type="match status" value="1"/>
</dbReference>
<dbReference type="InterPro" id="IPR003660">
    <property type="entry name" value="HAMP_dom"/>
</dbReference>
<keyword evidence="2" id="KW-1003">Cell membrane</keyword>
<comment type="subcellular location">
    <subcellularLocation>
        <location evidence="1">Cell membrane</location>
    </subcellularLocation>
</comment>
<dbReference type="PROSITE" id="PS50111">
    <property type="entry name" value="CHEMOTAXIS_TRANSDUC_2"/>
    <property type="match status" value="1"/>
</dbReference>
<sequence length="523" mass="56727">MRLSIRTKLMSSFIAILVLLVGIGTLAIVQMASLQNSSYIVQTNWLPSINKIGVIKDYFSEARVNVNKINMESTPANIDTIAQTINDSMAAINKEMQAYESFIISPEEDAIFNKLEKDLQAYSDHLPGIIQARKDNQPEKGYQLVNELTPVRKLVTEDFNKWIEFNNRGSQAEVDKAAHTNSVGKSLIIIFGIIAVVIGIALALWMSEMMVKAIRSILDVALKAAKGDLRDQAKARTKDELGTLAAAFNEMMDNLRGLIGQTVNSSQNVSAASQEISATTEEIAKGSTEQAESAQTISELVREMSVAVSDVATKASLVAELSDKTKRGAETGNETIQASVQSMENLSSQMKLLEKDSQKIGQIIEVIDEISEQTNLLALNAAIEAARAGDQGRGFAVVADEVRKLAERSSEATQQIAGIIKGMQHNTDQSLKAMEHATLQTSKTGQTFQSIVRMVSDTADQVTEIAAASEEQAAQTVEVMRAVETIAAASEESAAAAQETASSSQTLAHLSEELNQHINYFRV</sequence>
<reference evidence="10 11" key="1">
    <citation type="submission" date="2018-08" db="EMBL/GenBank/DDBJ databases">
        <title>Genomic Encyclopedia of Type Strains, Phase III (KMG-III): the genomes of soil and plant-associated and newly described type strains.</title>
        <authorList>
            <person name="Whitman W."/>
        </authorList>
    </citation>
    <scope>NUCLEOTIDE SEQUENCE [LARGE SCALE GENOMIC DNA]</scope>
    <source>
        <strain evidence="10 11">CGMCC 1.10966</strain>
    </source>
</reference>
<dbReference type="Pfam" id="PF12729">
    <property type="entry name" value="4HB_MCP_1"/>
    <property type="match status" value="1"/>
</dbReference>
<dbReference type="RefSeq" id="WP_116189339.1">
    <property type="nucleotide sequence ID" value="NZ_QTTN01000012.1"/>
</dbReference>
<dbReference type="GO" id="GO:0004888">
    <property type="term" value="F:transmembrane signaling receptor activity"/>
    <property type="evidence" value="ECO:0007669"/>
    <property type="project" value="InterPro"/>
</dbReference>
<dbReference type="GO" id="GO:0006935">
    <property type="term" value="P:chemotaxis"/>
    <property type="evidence" value="ECO:0007669"/>
    <property type="project" value="InterPro"/>
</dbReference>
<comment type="similarity">
    <text evidence="5">Belongs to the methyl-accepting chemotaxis (MCP) protein family.</text>
</comment>
<keyword evidence="7" id="KW-1133">Transmembrane helix</keyword>
<dbReference type="InterPro" id="IPR004090">
    <property type="entry name" value="Chemotax_Me-accpt_rcpt"/>
</dbReference>
<evidence type="ECO:0000313" key="11">
    <source>
        <dbReference type="Proteomes" id="UP000256304"/>
    </source>
</evidence>
<keyword evidence="4 6" id="KW-0807">Transducer</keyword>
<proteinExistence type="inferred from homology"/>
<dbReference type="Gene3D" id="1.10.287.950">
    <property type="entry name" value="Methyl-accepting chemotaxis protein"/>
    <property type="match status" value="1"/>
</dbReference>
<evidence type="ECO:0000256" key="3">
    <source>
        <dbReference type="ARBA" id="ARBA00023136"/>
    </source>
</evidence>
<dbReference type="InterPro" id="IPR024478">
    <property type="entry name" value="HlyB_4HB_MCP"/>
</dbReference>
<dbReference type="CDD" id="cd11386">
    <property type="entry name" value="MCP_signal"/>
    <property type="match status" value="1"/>
</dbReference>
<accession>A0A3D9S519</accession>
<dbReference type="PRINTS" id="PR00260">
    <property type="entry name" value="CHEMTRNSDUCR"/>
</dbReference>
<protein>
    <submittedName>
        <fullName evidence="10">Methyl-accepting chemotaxis protein</fullName>
    </submittedName>
</protein>
<dbReference type="Proteomes" id="UP000256304">
    <property type="component" value="Unassembled WGS sequence"/>
</dbReference>
<dbReference type="EMBL" id="QTTN01000012">
    <property type="protein sequence ID" value="REE85356.1"/>
    <property type="molecule type" value="Genomic_DNA"/>
</dbReference>
<dbReference type="PANTHER" id="PTHR32089">
    <property type="entry name" value="METHYL-ACCEPTING CHEMOTAXIS PROTEIN MCPB"/>
    <property type="match status" value="1"/>
</dbReference>
<evidence type="ECO:0000256" key="5">
    <source>
        <dbReference type="ARBA" id="ARBA00029447"/>
    </source>
</evidence>
<keyword evidence="3 7" id="KW-0472">Membrane</keyword>
<dbReference type="InterPro" id="IPR004089">
    <property type="entry name" value="MCPsignal_dom"/>
</dbReference>
<dbReference type="OrthoDB" id="358716at2"/>
<dbReference type="Pfam" id="PF00672">
    <property type="entry name" value="HAMP"/>
    <property type="match status" value="1"/>
</dbReference>
<evidence type="ECO:0000256" key="7">
    <source>
        <dbReference type="SAM" id="Phobius"/>
    </source>
</evidence>
<comment type="caution">
    <text evidence="10">The sequence shown here is derived from an EMBL/GenBank/DDBJ whole genome shotgun (WGS) entry which is preliminary data.</text>
</comment>
<evidence type="ECO:0000256" key="1">
    <source>
        <dbReference type="ARBA" id="ARBA00004236"/>
    </source>
</evidence>
<keyword evidence="7" id="KW-0812">Transmembrane</keyword>
<dbReference type="SMART" id="SM00304">
    <property type="entry name" value="HAMP"/>
    <property type="match status" value="1"/>
</dbReference>
<dbReference type="AlphaFoldDB" id="A0A3D9S519"/>
<feature type="domain" description="Methyl-accepting transducer" evidence="8">
    <location>
        <begin position="265"/>
        <end position="508"/>
    </location>
</feature>
<organism evidence="10 11">
    <name type="scientific">Paenibacillus taihuensis</name>
    <dbReference type="NCBI Taxonomy" id="1156355"/>
    <lineage>
        <taxon>Bacteria</taxon>
        <taxon>Bacillati</taxon>
        <taxon>Bacillota</taxon>
        <taxon>Bacilli</taxon>
        <taxon>Bacillales</taxon>
        <taxon>Paenibacillaceae</taxon>
        <taxon>Paenibacillus</taxon>
    </lineage>
</organism>
<evidence type="ECO:0000259" key="8">
    <source>
        <dbReference type="PROSITE" id="PS50111"/>
    </source>
</evidence>